<dbReference type="Gene3D" id="3.60.15.10">
    <property type="entry name" value="Ribonuclease Z/Hydroxyacylglutathione hydrolase-like"/>
    <property type="match status" value="1"/>
</dbReference>
<dbReference type="InterPro" id="IPR001279">
    <property type="entry name" value="Metallo-B-lactamas"/>
</dbReference>
<gene>
    <name evidence="6" type="ORF">ASTO00021_LOCUS13355</name>
</gene>
<evidence type="ECO:0000256" key="3">
    <source>
        <dbReference type="ARBA" id="ARBA00022801"/>
    </source>
</evidence>
<dbReference type="InterPro" id="IPR036866">
    <property type="entry name" value="RibonucZ/Hydroxyglut_hydro"/>
</dbReference>
<comment type="similarity">
    <text evidence="1">Belongs to the metallo-beta-lactamase superfamily.</text>
</comment>
<dbReference type="AlphaFoldDB" id="A0A7S3PLG6"/>
<keyword evidence="2" id="KW-0479">Metal-binding</keyword>
<dbReference type="CDD" id="cd07722">
    <property type="entry name" value="LACTB2-like_MBL-fold"/>
    <property type="match status" value="1"/>
</dbReference>
<dbReference type="SMART" id="SM00849">
    <property type="entry name" value="Lactamase_B"/>
    <property type="match status" value="1"/>
</dbReference>
<dbReference type="PANTHER" id="PTHR23131:SF0">
    <property type="entry name" value="ENDORIBONUCLEASE LACTB2"/>
    <property type="match status" value="1"/>
</dbReference>
<keyword evidence="4" id="KW-0862">Zinc</keyword>
<evidence type="ECO:0000259" key="5">
    <source>
        <dbReference type="SMART" id="SM00849"/>
    </source>
</evidence>
<evidence type="ECO:0000256" key="1">
    <source>
        <dbReference type="ARBA" id="ARBA00007749"/>
    </source>
</evidence>
<evidence type="ECO:0000256" key="4">
    <source>
        <dbReference type="ARBA" id="ARBA00022833"/>
    </source>
</evidence>
<dbReference type="PANTHER" id="PTHR23131">
    <property type="entry name" value="ENDORIBONUCLEASE LACTB2"/>
    <property type="match status" value="1"/>
</dbReference>
<dbReference type="GO" id="GO:0016787">
    <property type="term" value="F:hydrolase activity"/>
    <property type="evidence" value="ECO:0007669"/>
    <property type="project" value="UniProtKB-KW"/>
</dbReference>
<dbReference type="GO" id="GO:0044550">
    <property type="term" value="P:secondary metabolite biosynthetic process"/>
    <property type="evidence" value="ECO:0007669"/>
    <property type="project" value="TreeGrafter"/>
</dbReference>
<organism evidence="6">
    <name type="scientific">Aplanochytrium stocchinoi</name>
    <dbReference type="NCBI Taxonomy" id="215587"/>
    <lineage>
        <taxon>Eukaryota</taxon>
        <taxon>Sar</taxon>
        <taxon>Stramenopiles</taxon>
        <taxon>Bigyra</taxon>
        <taxon>Labyrinthulomycetes</taxon>
        <taxon>Thraustochytrida</taxon>
        <taxon>Thraustochytriidae</taxon>
        <taxon>Aplanochytrium</taxon>
    </lineage>
</organism>
<dbReference type="SUPFAM" id="SSF56281">
    <property type="entry name" value="Metallo-hydrolase/oxidoreductase"/>
    <property type="match status" value="1"/>
</dbReference>
<dbReference type="InterPro" id="IPR047921">
    <property type="entry name" value="LACTB2-like_MBL-fold"/>
</dbReference>
<reference evidence="6" key="1">
    <citation type="submission" date="2021-01" db="EMBL/GenBank/DDBJ databases">
        <authorList>
            <person name="Corre E."/>
            <person name="Pelletier E."/>
            <person name="Niang G."/>
            <person name="Scheremetjew M."/>
            <person name="Finn R."/>
            <person name="Kale V."/>
            <person name="Holt S."/>
            <person name="Cochrane G."/>
            <person name="Meng A."/>
            <person name="Brown T."/>
            <person name="Cohen L."/>
        </authorList>
    </citation>
    <scope>NUCLEOTIDE SEQUENCE</scope>
    <source>
        <strain evidence="6">GSBS06</strain>
    </source>
</reference>
<dbReference type="InterPro" id="IPR036388">
    <property type="entry name" value="WH-like_DNA-bd_sf"/>
</dbReference>
<dbReference type="Gene3D" id="1.10.10.10">
    <property type="entry name" value="Winged helix-like DNA-binding domain superfamily/Winged helix DNA-binding domain"/>
    <property type="match status" value="1"/>
</dbReference>
<evidence type="ECO:0000256" key="2">
    <source>
        <dbReference type="ARBA" id="ARBA00022723"/>
    </source>
</evidence>
<dbReference type="EMBL" id="HBIN01017505">
    <property type="protein sequence ID" value="CAE0443261.1"/>
    <property type="molecule type" value="Transcribed_RNA"/>
</dbReference>
<dbReference type="Pfam" id="PF00753">
    <property type="entry name" value="Lactamase_B"/>
    <property type="match status" value="1"/>
</dbReference>
<proteinExistence type="inferred from homology"/>
<accession>A0A7S3PLG6</accession>
<keyword evidence="3" id="KW-0378">Hydrolase</keyword>
<evidence type="ECO:0000313" key="6">
    <source>
        <dbReference type="EMBL" id="CAE0443261.1"/>
    </source>
</evidence>
<protein>
    <recommendedName>
        <fullName evidence="5">Metallo-beta-lactamase domain-containing protein</fullName>
    </recommendedName>
</protein>
<dbReference type="InterPro" id="IPR050662">
    <property type="entry name" value="Sec-metab_biosynth-thioest"/>
</dbReference>
<dbReference type="GO" id="GO:0046872">
    <property type="term" value="F:metal ion binding"/>
    <property type="evidence" value="ECO:0007669"/>
    <property type="project" value="UniProtKB-KW"/>
</dbReference>
<dbReference type="FunFam" id="3.60.15.10:FF:000041">
    <property type="entry name" value="Metallo-beta-lactamase domain protein"/>
    <property type="match status" value="1"/>
</dbReference>
<sequence length="318" mass="35440">MSSILTQHLKNGQRALPSLENIAKVSPLVTREMAQNGGSYTLQGTNTYIIGTGTDRLLLDTGSGSYEYIPFLKEAMKQTGCESLKGIIITHWHHDHLGGVPSIQAEFGMENPIPIYKFMPENMEETFGKGEGSKNPFEIWPKEKFLPLVTEQKLVCEGATLRVVHTPGHASDHVVVILEEENAMFSGDNVLGTGTGVFRDLSAYIKSLKLMLDLNPGRLYPGHGPVVEDGRKLINEYIDHRMARLKQVQDILGSHPLKPWRKDKIAANIYPSLPEELRLPAIYNTERVLLALLNQGTVEMKTDDASGEILWSLVKERL</sequence>
<feature type="domain" description="Metallo-beta-lactamase" evidence="5">
    <location>
        <begin position="44"/>
        <end position="223"/>
    </location>
</feature>
<name>A0A7S3PLG6_9STRA</name>